<accession>A0ABR4D2C8</accession>
<dbReference type="Proteomes" id="UP001595075">
    <property type="component" value="Unassembled WGS sequence"/>
</dbReference>
<comment type="caution">
    <text evidence="1">The sequence shown here is derived from an EMBL/GenBank/DDBJ whole genome shotgun (WGS) entry which is preliminary data.</text>
</comment>
<sequence length="105" mass="12487">MNSILYLATEHLTSPGNIHHTWHQTLYSSTKTYTHHAFRRSRILLDLREKSSVRLPIKLRPLLSMADQYTWGWVVFNVSLRTRIGRSRDLMITCLDLVDHLRSWR</sequence>
<gene>
    <name evidence="1" type="ORF">VTL71DRAFT_1193</name>
</gene>
<proteinExistence type="predicted"/>
<evidence type="ECO:0000313" key="2">
    <source>
        <dbReference type="Proteomes" id="UP001595075"/>
    </source>
</evidence>
<protein>
    <submittedName>
        <fullName evidence="1">Uncharacterized protein</fullName>
    </submittedName>
</protein>
<name>A0ABR4D2C8_9HELO</name>
<keyword evidence="2" id="KW-1185">Reference proteome</keyword>
<evidence type="ECO:0000313" key="1">
    <source>
        <dbReference type="EMBL" id="KAL2076250.1"/>
    </source>
</evidence>
<reference evidence="1 2" key="1">
    <citation type="journal article" date="2024" name="Commun. Biol.">
        <title>Comparative genomic analysis of thermophilic fungi reveals convergent evolutionary adaptations and gene losses.</title>
        <authorList>
            <person name="Steindorff A.S."/>
            <person name="Aguilar-Pontes M.V."/>
            <person name="Robinson A.J."/>
            <person name="Andreopoulos B."/>
            <person name="LaButti K."/>
            <person name="Kuo A."/>
            <person name="Mondo S."/>
            <person name="Riley R."/>
            <person name="Otillar R."/>
            <person name="Haridas S."/>
            <person name="Lipzen A."/>
            <person name="Grimwood J."/>
            <person name="Schmutz J."/>
            <person name="Clum A."/>
            <person name="Reid I.D."/>
            <person name="Moisan M.C."/>
            <person name="Butler G."/>
            <person name="Nguyen T.T.M."/>
            <person name="Dewar K."/>
            <person name="Conant G."/>
            <person name="Drula E."/>
            <person name="Henrissat B."/>
            <person name="Hansel C."/>
            <person name="Singer S."/>
            <person name="Hutchinson M.I."/>
            <person name="de Vries R.P."/>
            <person name="Natvig D.O."/>
            <person name="Powell A.J."/>
            <person name="Tsang A."/>
            <person name="Grigoriev I.V."/>
        </authorList>
    </citation>
    <scope>NUCLEOTIDE SEQUENCE [LARGE SCALE GENOMIC DNA]</scope>
    <source>
        <strain evidence="1 2">CBS 494.80</strain>
    </source>
</reference>
<organism evidence="1 2">
    <name type="scientific">Oculimacula yallundae</name>
    <dbReference type="NCBI Taxonomy" id="86028"/>
    <lineage>
        <taxon>Eukaryota</taxon>
        <taxon>Fungi</taxon>
        <taxon>Dikarya</taxon>
        <taxon>Ascomycota</taxon>
        <taxon>Pezizomycotina</taxon>
        <taxon>Leotiomycetes</taxon>
        <taxon>Helotiales</taxon>
        <taxon>Ploettnerulaceae</taxon>
        <taxon>Oculimacula</taxon>
    </lineage>
</organism>
<dbReference type="EMBL" id="JAZHXI010000001">
    <property type="protein sequence ID" value="KAL2076250.1"/>
    <property type="molecule type" value="Genomic_DNA"/>
</dbReference>